<accession>A0ABZ2YY80</accession>
<evidence type="ECO:0000256" key="2">
    <source>
        <dbReference type="ARBA" id="ARBA00007613"/>
    </source>
</evidence>
<evidence type="ECO:0000256" key="8">
    <source>
        <dbReference type="SAM" id="SignalP"/>
    </source>
</evidence>
<evidence type="ECO:0000313" key="9">
    <source>
        <dbReference type="EMBL" id="WZN44762.1"/>
    </source>
</evidence>
<organism evidence="9 10">
    <name type="scientific">Chitinophaga caseinilytica</name>
    <dbReference type="NCBI Taxonomy" id="2267521"/>
    <lineage>
        <taxon>Bacteria</taxon>
        <taxon>Pseudomonadati</taxon>
        <taxon>Bacteroidota</taxon>
        <taxon>Chitinophagia</taxon>
        <taxon>Chitinophagales</taxon>
        <taxon>Chitinophagaceae</taxon>
        <taxon>Chitinophaga</taxon>
    </lineage>
</organism>
<sequence>MKKQAFILSFLLISALSSIAQTNPQQAPKSQQAIKDKLVELALNNPAIRIRTAERDKSVAELSKANGNWLNYVTASMNLNEITLRMRDLGGNQNGTQLYYPLWNVGINVPLGSFIGKANDVKIARRNIDIATEQQEVAKRQITALVLTKYQDYVTTKEQLSIQQELNDEDQAAFDQAEAKFATGGVTYEQYSAISKKYNDGRVRKLNLERDLIVVGLELEEIIGQKLETVVGK</sequence>
<dbReference type="RefSeq" id="WP_341839528.1">
    <property type="nucleotide sequence ID" value="NZ_CP149792.1"/>
</dbReference>
<proteinExistence type="inferred from homology"/>
<dbReference type="PANTHER" id="PTHR30026">
    <property type="entry name" value="OUTER MEMBRANE PROTEIN TOLC"/>
    <property type="match status" value="1"/>
</dbReference>
<dbReference type="Proteomes" id="UP001449657">
    <property type="component" value="Chromosome"/>
</dbReference>
<dbReference type="InterPro" id="IPR051906">
    <property type="entry name" value="TolC-like"/>
</dbReference>
<dbReference type="SUPFAM" id="SSF56954">
    <property type="entry name" value="Outer membrane efflux proteins (OEP)"/>
    <property type="match status" value="1"/>
</dbReference>
<gene>
    <name evidence="9" type="ORF">WJU22_17850</name>
</gene>
<keyword evidence="8" id="KW-0732">Signal</keyword>
<keyword evidence="5" id="KW-0812">Transmembrane</keyword>
<dbReference type="Pfam" id="PF02321">
    <property type="entry name" value="OEP"/>
    <property type="match status" value="1"/>
</dbReference>
<evidence type="ECO:0000256" key="5">
    <source>
        <dbReference type="ARBA" id="ARBA00022692"/>
    </source>
</evidence>
<evidence type="ECO:0000313" key="10">
    <source>
        <dbReference type="Proteomes" id="UP001449657"/>
    </source>
</evidence>
<evidence type="ECO:0000256" key="7">
    <source>
        <dbReference type="ARBA" id="ARBA00023237"/>
    </source>
</evidence>
<evidence type="ECO:0000256" key="3">
    <source>
        <dbReference type="ARBA" id="ARBA00022448"/>
    </source>
</evidence>
<evidence type="ECO:0000256" key="1">
    <source>
        <dbReference type="ARBA" id="ARBA00004442"/>
    </source>
</evidence>
<feature type="chain" id="PRO_5047000231" evidence="8">
    <location>
        <begin position="21"/>
        <end position="233"/>
    </location>
</feature>
<dbReference type="InterPro" id="IPR003423">
    <property type="entry name" value="OMP_efflux"/>
</dbReference>
<feature type="signal peptide" evidence="8">
    <location>
        <begin position="1"/>
        <end position="20"/>
    </location>
</feature>
<name>A0ABZ2YY80_9BACT</name>
<dbReference type="EMBL" id="CP150096">
    <property type="protein sequence ID" value="WZN44762.1"/>
    <property type="molecule type" value="Genomic_DNA"/>
</dbReference>
<keyword evidence="3" id="KW-0813">Transport</keyword>
<keyword evidence="6" id="KW-0472">Membrane</keyword>
<comment type="subcellular location">
    <subcellularLocation>
        <location evidence="1">Cell outer membrane</location>
    </subcellularLocation>
</comment>
<reference evidence="9 10" key="1">
    <citation type="submission" date="2024-03" db="EMBL/GenBank/DDBJ databases">
        <title>Chitinophaga caseinilytica sp. nov., a casein hydrolysing bacterium isolated from forest soil.</title>
        <authorList>
            <person name="Lee D.S."/>
            <person name="Han D.M."/>
            <person name="Baek J.H."/>
            <person name="Choi D.G."/>
            <person name="Jeon J.H."/>
            <person name="Jeon C.O."/>
        </authorList>
    </citation>
    <scope>NUCLEOTIDE SEQUENCE [LARGE SCALE GENOMIC DNA]</scope>
    <source>
        <strain evidence="9 10">KACC 19118</strain>
    </source>
</reference>
<keyword evidence="4" id="KW-1134">Transmembrane beta strand</keyword>
<keyword evidence="7" id="KW-0998">Cell outer membrane</keyword>
<comment type="similarity">
    <text evidence="2">Belongs to the outer membrane factor (OMF) (TC 1.B.17) family.</text>
</comment>
<evidence type="ECO:0000256" key="4">
    <source>
        <dbReference type="ARBA" id="ARBA00022452"/>
    </source>
</evidence>
<dbReference type="PANTHER" id="PTHR30026:SF20">
    <property type="entry name" value="OUTER MEMBRANE PROTEIN TOLC"/>
    <property type="match status" value="1"/>
</dbReference>
<protein>
    <submittedName>
        <fullName evidence="9">TolC family protein</fullName>
    </submittedName>
</protein>
<dbReference type="Gene3D" id="1.20.1600.10">
    <property type="entry name" value="Outer membrane efflux proteins (OEP)"/>
    <property type="match status" value="1"/>
</dbReference>
<evidence type="ECO:0000256" key="6">
    <source>
        <dbReference type="ARBA" id="ARBA00023136"/>
    </source>
</evidence>
<keyword evidence="10" id="KW-1185">Reference proteome</keyword>